<feature type="transmembrane region" description="Helical" evidence="5">
    <location>
        <begin position="173"/>
        <end position="194"/>
    </location>
</feature>
<dbReference type="Pfam" id="PF10277">
    <property type="entry name" value="Frag1"/>
    <property type="match status" value="1"/>
</dbReference>
<name>A0A409WF79_PSICY</name>
<feature type="transmembrane region" description="Helical" evidence="5">
    <location>
        <begin position="102"/>
        <end position="123"/>
    </location>
</feature>
<dbReference type="InterPro" id="IPR019402">
    <property type="entry name" value="CWH43_N"/>
</dbReference>
<protein>
    <recommendedName>
        <fullName evidence="6">CWH43-like N-terminal domain-containing protein</fullName>
    </recommendedName>
</protein>
<dbReference type="Proteomes" id="UP000283269">
    <property type="component" value="Unassembled WGS sequence"/>
</dbReference>
<evidence type="ECO:0000256" key="2">
    <source>
        <dbReference type="ARBA" id="ARBA00022692"/>
    </source>
</evidence>
<evidence type="ECO:0000259" key="6">
    <source>
        <dbReference type="Pfam" id="PF10277"/>
    </source>
</evidence>
<proteinExistence type="predicted"/>
<dbReference type="GO" id="GO:0005886">
    <property type="term" value="C:plasma membrane"/>
    <property type="evidence" value="ECO:0007669"/>
    <property type="project" value="TreeGrafter"/>
</dbReference>
<evidence type="ECO:0000313" key="7">
    <source>
        <dbReference type="EMBL" id="PPQ77121.1"/>
    </source>
</evidence>
<dbReference type="PANTHER" id="PTHR21324">
    <property type="entry name" value="FASTING-INDUCIBLE INTEGRAL MEMBRANE PROTEIN TM6P1-RELATED"/>
    <property type="match status" value="1"/>
</dbReference>
<evidence type="ECO:0000256" key="5">
    <source>
        <dbReference type="SAM" id="Phobius"/>
    </source>
</evidence>
<keyword evidence="4 5" id="KW-0472">Membrane</keyword>
<feature type="transmembrane region" description="Helical" evidence="5">
    <location>
        <begin position="135"/>
        <end position="153"/>
    </location>
</feature>
<evidence type="ECO:0000256" key="3">
    <source>
        <dbReference type="ARBA" id="ARBA00022989"/>
    </source>
</evidence>
<evidence type="ECO:0000256" key="1">
    <source>
        <dbReference type="ARBA" id="ARBA00004127"/>
    </source>
</evidence>
<reference evidence="7 8" key="1">
    <citation type="journal article" date="2018" name="Evol. Lett.">
        <title>Horizontal gene cluster transfer increased hallucinogenic mushroom diversity.</title>
        <authorList>
            <person name="Reynolds H.T."/>
            <person name="Vijayakumar V."/>
            <person name="Gluck-Thaler E."/>
            <person name="Korotkin H.B."/>
            <person name="Matheny P.B."/>
            <person name="Slot J.C."/>
        </authorList>
    </citation>
    <scope>NUCLEOTIDE SEQUENCE [LARGE SCALE GENOMIC DNA]</scope>
    <source>
        <strain evidence="7 8">2631</strain>
    </source>
</reference>
<feature type="transmembrane region" description="Helical" evidence="5">
    <location>
        <begin position="214"/>
        <end position="238"/>
    </location>
</feature>
<accession>A0A409WF79</accession>
<evidence type="ECO:0000313" key="8">
    <source>
        <dbReference type="Proteomes" id="UP000283269"/>
    </source>
</evidence>
<organism evidence="7 8">
    <name type="scientific">Psilocybe cyanescens</name>
    <dbReference type="NCBI Taxonomy" id="93625"/>
    <lineage>
        <taxon>Eukaryota</taxon>
        <taxon>Fungi</taxon>
        <taxon>Dikarya</taxon>
        <taxon>Basidiomycota</taxon>
        <taxon>Agaricomycotina</taxon>
        <taxon>Agaricomycetes</taxon>
        <taxon>Agaricomycetidae</taxon>
        <taxon>Agaricales</taxon>
        <taxon>Agaricineae</taxon>
        <taxon>Strophariaceae</taxon>
        <taxon>Psilocybe</taxon>
    </lineage>
</organism>
<dbReference type="InterPro" id="IPR050911">
    <property type="entry name" value="DRAM/TMEM150_Autophagy_Mod"/>
</dbReference>
<comment type="subcellular location">
    <subcellularLocation>
        <location evidence="1">Endomembrane system</location>
        <topology evidence="1">Multi-pass membrane protein</topology>
    </subcellularLocation>
</comment>
<dbReference type="OrthoDB" id="10032492at2759"/>
<dbReference type="InParanoid" id="A0A409WF79"/>
<dbReference type="AlphaFoldDB" id="A0A409WF79"/>
<dbReference type="EMBL" id="NHYD01003443">
    <property type="protein sequence ID" value="PPQ77121.1"/>
    <property type="molecule type" value="Genomic_DNA"/>
</dbReference>
<feature type="domain" description="CWH43-like N-terminal" evidence="6">
    <location>
        <begin position="13"/>
        <end position="241"/>
    </location>
</feature>
<feature type="transmembrane region" description="Helical" evidence="5">
    <location>
        <begin position="12"/>
        <end position="37"/>
    </location>
</feature>
<dbReference type="STRING" id="93625.A0A409WF79"/>
<dbReference type="PANTHER" id="PTHR21324:SF2">
    <property type="entry name" value="EG:22E5.9 PROTEIN"/>
    <property type="match status" value="1"/>
</dbReference>
<feature type="transmembrane region" description="Helical" evidence="5">
    <location>
        <begin position="64"/>
        <end position="81"/>
    </location>
</feature>
<evidence type="ECO:0000256" key="4">
    <source>
        <dbReference type="ARBA" id="ARBA00023136"/>
    </source>
</evidence>
<comment type="caution">
    <text evidence="7">The sequence shown here is derived from an EMBL/GenBank/DDBJ whole genome shotgun (WGS) entry which is preliminary data.</text>
</comment>
<dbReference type="FunCoup" id="A0A409WF79">
    <property type="interactions" value="71"/>
</dbReference>
<dbReference type="GO" id="GO:0012505">
    <property type="term" value="C:endomembrane system"/>
    <property type="evidence" value="ECO:0007669"/>
    <property type="project" value="UniProtKB-SubCell"/>
</dbReference>
<keyword evidence="2 5" id="KW-0812">Transmembrane</keyword>
<keyword evidence="8" id="KW-1185">Reference proteome</keyword>
<sequence>MAHIPLRYHHWTYVWIPVAAAAMWFSTLLAMLIVWLASGRPKYVSQEGTIAYISDVGADILKPLFVTGCAITGVGFFLTLLTGRLLRHTGRLMPNMRRRERVFSILAIIGSIIGACGLLFLSIFDTKRFPRAHRVFLLVFIVGVALSAIFSIIEYRWVSKDFLDQTKLRKAYIAKAVIAIILIILAIAFGITLFKARNVGGTSLRFSLSKSSQIIVFSAVLEWVIAFGFTFYLLSFFYDLRLSKNVERGELKALAHPSRTNVVNGNGRQMTEIA</sequence>
<keyword evidence="3 5" id="KW-1133">Transmembrane helix</keyword>
<gene>
    <name evidence="7" type="ORF">CVT25_010815</name>
</gene>